<evidence type="ECO:0000313" key="2">
    <source>
        <dbReference type="EMBL" id="VDO94810.1"/>
    </source>
</evidence>
<reference evidence="2 3" key="1">
    <citation type="submission" date="2018-11" db="EMBL/GenBank/DDBJ databases">
        <authorList>
            <consortium name="Pathogen Informatics"/>
        </authorList>
    </citation>
    <scope>NUCLEOTIDE SEQUENCE [LARGE SCALE GENOMIC DNA]</scope>
</reference>
<proteinExistence type="predicted"/>
<accession>A0A3P7Z4X9</accession>
<gene>
    <name evidence="2" type="ORF">HPBE_LOCUS13079</name>
</gene>
<dbReference type="AlphaFoldDB" id="A0A183FX42"/>
<dbReference type="EMBL" id="UZAH01027769">
    <property type="protein sequence ID" value="VDO94810.1"/>
    <property type="molecule type" value="Genomic_DNA"/>
</dbReference>
<protein>
    <submittedName>
        <fullName evidence="4">Retrotransposon protein</fullName>
    </submittedName>
</protein>
<feature type="region of interest" description="Disordered" evidence="1">
    <location>
        <begin position="53"/>
        <end position="99"/>
    </location>
</feature>
<keyword evidence="3" id="KW-1185">Reference proteome</keyword>
<evidence type="ECO:0000313" key="3">
    <source>
        <dbReference type="Proteomes" id="UP000050761"/>
    </source>
</evidence>
<dbReference type="Proteomes" id="UP000050761">
    <property type="component" value="Unassembled WGS sequence"/>
</dbReference>
<accession>A0A183FX42</accession>
<reference evidence="4" key="2">
    <citation type="submission" date="2019-09" db="UniProtKB">
        <authorList>
            <consortium name="WormBaseParasite"/>
        </authorList>
    </citation>
    <scope>IDENTIFICATION</scope>
</reference>
<name>A0A183FX42_HELPZ</name>
<evidence type="ECO:0000256" key="1">
    <source>
        <dbReference type="SAM" id="MobiDB-lite"/>
    </source>
</evidence>
<dbReference type="WBParaSite" id="HPBE_0001307801-mRNA-1">
    <property type="protein sequence ID" value="HPBE_0001307801-mRNA-1"/>
    <property type="gene ID" value="HPBE_0001307801"/>
</dbReference>
<sequence>MNSTPTGIITADYNGVELITTQRQSFAVAEEHDVQAVMARMEANEVVTDAAISNVGGDQGPTPNMGVRDSPKRDSTLGTQPSQKNEARMGNASVGEHRQCVEPNPMSARLAEPACRAIEIGSPGVEMLKSGAPREDEVDIDHDVAEYLIDEALRLYDVSGHLMKFVTIIKVPMRKVVMLEGE</sequence>
<organism evidence="3 4">
    <name type="scientific">Heligmosomoides polygyrus</name>
    <name type="common">Parasitic roundworm</name>
    <dbReference type="NCBI Taxonomy" id="6339"/>
    <lineage>
        <taxon>Eukaryota</taxon>
        <taxon>Metazoa</taxon>
        <taxon>Ecdysozoa</taxon>
        <taxon>Nematoda</taxon>
        <taxon>Chromadorea</taxon>
        <taxon>Rhabditida</taxon>
        <taxon>Rhabditina</taxon>
        <taxon>Rhabditomorpha</taxon>
        <taxon>Strongyloidea</taxon>
        <taxon>Heligmosomidae</taxon>
        <taxon>Heligmosomoides</taxon>
    </lineage>
</organism>
<evidence type="ECO:0000313" key="4">
    <source>
        <dbReference type="WBParaSite" id="HPBE_0001307801-mRNA-1"/>
    </source>
</evidence>